<dbReference type="InterPro" id="IPR036259">
    <property type="entry name" value="MFS_trans_sf"/>
</dbReference>
<dbReference type="EMBL" id="KQ977104">
    <property type="protein sequence ID" value="KYN05804.1"/>
    <property type="molecule type" value="Genomic_DNA"/>
</dbReference>
<name>A0A151ILR1_9HYME</name>
<feature type="transmembrane region" description="Helical" evidence="6">
    <location>
        <begin position="201"/>
        <end position="224"/>
    </location>
</feature>
<feature type="transmembrane region" description="Helical" evidence="6">
    <location>
        <begin position="318"/>
        <end position="339"/>
    </location>
</feature>
<comment type="similarity">
    <text evidence="2">Belongs to the major facilitator superfamily. MFSD6 family.</text>
</comment>
<keyword evidence="5 6" id="KW-0472">Membrane</keyword>
<accession>A0A151ILR1</accession>
<comment type="subcellular location">
    <subcellularLocation>
        <location evidence="1">Membrane</location>
        <topology evidence="1">Multi-pass membrane protein</topology>
    </subcellularLocation>
</comment>
<proteinExistence type="inferred from homology"/>
<feature type="transmembrane region" description="Helical" evidence="6">
    <location>
        <begin position="277"/>
        <end position="297"/>
    </location>
</feature>
<evidence type="ECO:0000256" key="6">
    <source>
        <dbReference type="SAM" id="Phobius"/>
    </source>
</evidence>
<dbReference type="SUPFAM" id="SSF103473">
    <property type="entry name" value="MFS general substrate transporter"/>
    <property type="match status" value="1"/>
</dbReference>
<feature type="transmembrane region" description="Helical" evidence="6">
    <location>
        <begin position="486"/>
        <end position="506"/>
    </location>
</feature>
<feature type="transmembrane region" description="Helical" evidence="6">
    <location>
        <begin position="359"/>
        <end position="379"/>
    </location>
</feature>
<feature type="transmembrane region" description="Helical" evidence="6">
    <location>
        <begin position="245"/>
        <end position="265"/>
    </location>
</feature>
<gene>
    <name evidence="8" type="ORF">ALC62_03283</name>
</gene>
<evidence type="ECO:0000259" key="7">
    <source>
        <dbReference type="Pfam" id="PF12832"/>
    </source>
</evidence>
<feature type="transmembrane region" description="Helical" evidence="6">
    <location>
        <begin position="34"/>
        <end position="52"/>
    </location>
</feature>
<feature type="transmembrane region" description="Helical" evidence="6">
    <location>
        <begin position="12"/>
        <end position="28"/>
    </location>
</feature>
<feature type="domain" description="Major facilitator superfamily associated" evidence="7">
    <location>
        <begin position="10"/>
        <end position="483"/>
    </location>
</feature>
<feature type="transmembrane region" description="Helical" evidence="6">
    <location>
        <begin position="73"/>
        <end position="94"/>
    </location>
</feature>
<protein>
    <submittedName>
        <fullName evidence="8">Major facilitator superfamily domain-containing protein 6</fullName>
    </submittedName>
</protein>
<dbReference type="GO" id="GO:0016020">
    <property type="term" value="C:membrane"/>
    <property type="evidence" value="ECO:0007669"/>
    <property type="project" value="UniProtKB-SubCell"/>
</dbReference>
<dbReference type="PANTHER" id="PTHR16172:SF37">
    <property type="entry name" value="RE36877P"/>
    <property type="match status" value="1"/>
</dbReference>
<feature type="transmembrane region" description="Helical" evidence="6">
    <location>
        <begin position="391"/>
        <end position="416"/>
    </location>
</feature>
<evidence type="ECO:0000313" key="9">
    <source>
        <dbReference type="Proteomes" id="UP000078542"/>
    </source>
</evidence>
<dbReference type="PANTHER" id="PTHR16172">
    <property type="entry name" value="MAJOR FACILITATOR SUPERFAMILY DOMAIN-CONTAINING PROTEIN 6-LIKE"/>
    <property type="match status" value="1"/>
</dbReference>
<sequence>MKINYTQLYIKAHYFFFFASCGITYPYIPVYGRQLGISPLVLGIICTIFPILHLIAKPAFSFLVDYFGNWRKLIFMVFVIATGGSYIIIFFLPLPSPMLLDQHLKNISCTSLSYCDMEYHASEIASCNGTIDTTCHWICKDTNFSMRLSFYTNQNKVIVSPNFTCLLNINETLLCQKIVTNNYNCNIVCDNFENQCIFTSITFWIFILLWCLGDFSYFTSLVISDTICFSILGQGKQSNYGKQRLWATIGYGIAACLSGYMIDLWSHKGIYKTYTPILVPVAIFICIDLICCIKLKMSFKSGSTTIIKDVTMLLKSKSVIIFLCFVIFSGMLNSIKRTFLLWYVEDLAVTTNYMSNIKLIEGLITMTETFGGEVISFFFSGKIIDKLGYTYTLISCFVCYAFRLGLISLSTIPWWILPIELLLHGPSYAICLTTITAYANSVAPPGSSATVQGLIQGMHDNFGFLIGNLVVGVSYEKFGGTITMRIFSVFAALSAIVYFLFHVLYLKHKTSEYIRSVTDFSFIVDLRNNIEWRKPDDAQKHCVIAGT</sequence>
<dbReference type="Gene3D" id="1.20.1250.20">
    <property type="entry name" value="MFS general substrate transporter like domains"/>
    <property type="match status" value="2"/>
</dbReference>
<evidence type="ECO:0000256" key="3">
    <source>
        <dbReference type="ARBA" id="ARBA00022692"/>
    </source>
</evidence>
<evidence type="ECO:0000256" key="5">
    <source>
        <dbReference type="ARBA" id="ARBA00023136"/>
    </source>
</evidence>
<keyword evidence="4 6" id="KW-1133">Transmembrane helix</keyword>
<evidence type="ECO:0000256" key="4">
    <source>
        <dbReference type="ARBA" id="ARBA00022989"/>
    </source>
</evidence>
<dbReference type="Proteomes" id="UP000078542">
    <property type="component" value="Unassembled WGS sequence"/>
</dbReference>
<keyword evidence="3 6" id="KW-0812">Transmembrane</keyword>
<dbReference type="AlphaFoldDB" id="A0A151ILR1"/>
<dbReference type="Pfam" id="PF12832">
    <property type="entry name" value="MFS_1_like"/>
    <property type="match status" value="1"/>
</dbReference>
<reference evidence="8 9" key="1">
    <citation type="submission" date="2016-03" db="EMBL/GenBank/DDBJ databases">
        <title>Cyphomyrmex costatus WGS genome.</title>
        <authorList>
            <person name="Nygaard S."/>
            <person name="Hu H."/>
            <person name="Boomsma J."/>
            <person name="Zhang G."/>
        </authorList>
    </citation>
    <scope>NUCLEOTIDE SEQUENCE [LARGE SCALE GENOMIC DNA]</scope>
    <source>
        <strain evidence="8">MS0001</strain>
        <tissue evidence="8">Whole body</tissue>
    </source>
</reference>
<keyword evidence="9" id="KW-1185">Reference proteome</keyword>
<dbReference type="InterPro" id="IPR051717">
    <property type="entry name" value="MFS_MFSD6"/>
</dbReference>
<dbReference type="InterPro" id="IPR024989">
    <property type="entry name" value="MFS_assoc_dom"/>
</dbReference>
<evidence type="ECO:0000256" key="2">
    <source>
        <dbReference type="ARBA" id="ARBA00005241"/>
    </source>
</evidence>
<evidence type="ECO:0000256" key="1">
    <source>
        <dbReference type="ARBA" id="ARBA00004141"/>
    </source>
</evidence>
<evidence type="ECO:0000313" key="8">
    <source>
        <dbReference type="EMBL" id="KYN05804.1"/>
    </source>
</evidence>
<organism evidence="8 9">
    <name type="scientific">Cyphomyrmex costatus</name>
    <dbReference type="NCBI Taxonomy" id="456900"/>
    <lineage>
        <taxon>Eukaryota</taxon>
        <taxon>Metazoa</taxon>
        <taxon>Ecdysozoa</taxon>
        <taxon>Arthropoda</taxon>
        <taxon>Hexapoda</taxon>
        <taxon>Insecta</taxon>
        <taxon>Pterygota</taxon>
        <taxon>Neoptera</taxon>
        <taxon>Endopterygota</taxon>
        <taxon>Hymenoptera</taxon>
        <taxon>Apocrita</taxon>
        <taxon>Aculeata</taxon>
        <taxon>Formicoidea</taxon>
        <taxon>Formicidae</taxon>
        <taxon>Myrmicinae</taxon>
        <taxon>Cyphomyrmex</taxon>
    </lineage>
</organism>